<dbReference type="FunFam" id="3.90.1410.10:FF:000012">
    <property type="entry name" value="Protein SET DOMAIN GROUP 40"/>
    <property type="match status" value="1"/>
</dbReference>
<dbReference type="EMBL" id="NQVE01000028">
    <property type="protein sequence ID" value="RAL53005.1"/>
    <property type="molecule type" value="Genomic_DNA"/>
</dbReference>
<dbReference type="Pfam" id="PF09273">
    <property type="entry name" value="Rubis-subs-bind"/>
    <property type="match status" value="1"/>
</dbReference>
<sequence>MEEEGEEEASLRSFLRWAAEQGITDNLSSSTQSRSCLGHSLFVSHFPQAGGRGLAAARDLRKGESILRVPKSALITAESLGKEDESLSRALRNHTSLSSSQILALALLNEVNKGKSSCWHTYLKQLPQSYDTLAYFGHFEIQALQVEDAIWSAEKGVQKAKVELKEVSALMREIKLKRHLMTSKAWLWASATISSRTMHIPWDTAGCLCPVGDFFNYDAPGGVENTEGLFNGPDDLCGSTVTRLIDAGYEEDHNAYCFYARRNYRKGEQVLLSYGTYTNLELLEHYGFLLMDNPNDKAFIPLEPNMYRLCSWSSDLVHIHNGGNPSFALLSTLRLWWAPQNTRKSVGQNVYSGKQLSPANEVSVMEWISDKCRALLEKLPTSIESDKNLLDFLEKVLEDHKMEVREMPQELLGFYESKKLSGEEEACVITRKRSFERWKLAIKWRLNFKAILFDCISYCTYNIDEILSQNYLRE</sequence>
<comment type="caution">
    <text evidence="5">The sequence shown here is derived from an EMBL/GenBank/DDBJ whole genome shotgun (WGS) entry which is preliminary data.</text>
</comment>
<dbReference type="SUPFAM" id="SSF81822">
    <property type="entry name" value="RuBisCo LSMT C-terminal, substrate-binding domain"/>
    <property type="match status" value="1"/>
</dbReference>
<dbReference type="InterPro" id="IPR046341">
    <property type="entry name" value="SET_dom_sf"/>
</dbReference>
<dbReference type="Pfam" id="PF00856">
    <property type="entry name" value="SET"/>
    <property type="match status" value="1"/>
</dbReference>
<gene>
    <name evidence="5" type="ORF">DM860_016240</name>
</gene>
<evidence type="ECO:0000313" key="5">
    <source>
        <dbReference type="EMBL" id="RAL53005.1"/>
    </source>
</evidence>
<evidence type="ECO:0000256" key="2">
    <source>
        <dbReference type="ARBA" id="ARBA00022679"/>
    </source>
</evidence>
<reference evidence="5 6" key="1">
    <citation type="submission" date="2018-06" db="EMBL/GenBank/DDBJ databases">
        <title>The Genome of Cuscuta australis (Dodder) Provides Insight into the Evolution of Plant Parasitism.</title>
        <authorList>
            <person name="Liu H."/>
        </authorList>
    </citation>
    <scope>NUCLEOTIDE SEQUENCE [LARGE SCALE GENOMIC DNA]</scope>
    <source>
        <strain evidence="6">cv. Yunnan</strain>
        <tissue evidence="5">Vines</tissue>
    </source>
</reference>
<dbReference type="InterPro" id="IPR036464">
    <property type="entry name" value="Rubisco_LSMT_subst-bd_sf"/>
</dbReference>
<dbReference type="AlphaFoldDB" id="A0A328E4V6"/>
<keyword evidence="1" id="KW-0489">Methyltransferase</keyword>
<accession>A0A328E4V6</accession>
<evidence type="ECO:0000256" key="1">
    <source>
        <dbReference type="ARBA" id="ARBA00022603"/>
    </source>
</evidence>
<keyword evidence="6" id="KW-1185">Reference proteome</keyword>
<dbReference type="Gene3D" id="3.90.1410.10">
    <property type="entry name" value="set domain protein methyltransferase, domain 1"/>
    <property type="match status" value="1"/>
</dbReference>
<dbReference type="PANTHER" id="PTHR13271:SF91">
    <property type="entry name" value="PROTEIN SET DOMAIN GROUP 40"/>
    <property type="match status" value="1"/>
</dbReference>
<dbReference type="SUPFAM" id="SSF82199">
    <property type="entry name" value="SET domain"/>
    <property type="match status" value="1"/>
</dbReference>
<dbReference type="PROSITE" id="PS50280">
    <property type="entry name" value="SET"/>
    <property type="match status" value="1"/>
</dbReference>
<dbReference type="GO" id="GO:0016279">
    <property type="term" value="F:protein-lysine N-methyltransferase activity"/>
    <property type="evidence" value="ECO:0007669"/>
    <property type="project" value="TreeGrafter"/>
</dbReference>
<organism evidence="5 6">
    <name type="scientific">Cuscuta australis</name>
    <dbReference type="NCBI Taxonomy" id="267555"/>
    <lineage>
        <taxon>Eukaryota</taxon>
        <taxon>Viridiplantae</taxon>
        <taxon>Streptophyta</taxon>
        <taxon>Embryophyta</taxon>
        <taxon>Tracheophyta</taxon>
        <taxon>Spermatophyta</taxon>
        <taxon>Magnoliopsida</taxon>
        <taxon>eudicotyledons</taxon>
        <taxon>Gunneridae</taxon>
        <taxon>Pentapetalae</taxon>
        <taxon>asterids</taxon>
        <taxon>lamiids</taxon>
        <taxon>Solanales</taxon>
        <taxon>Convolvulaceae</taxon>
        <taxon>Cuscuteae</taxon>
        <taxon>Cuscuta</taxon>
        <taxon>Cuscuta subgen. Grammica</taxon>
        <taxon>Cuscuta sect. Cleistogrammica</taxon>
    </lineage>
</organism>
<dbReference type="InterPro" id="IPR001214">
    <property type="entry name" value="SET_dom"/>
</dbReference>
<dbReference type="CDD" id="cd10527">
    <property type="entry name" value="SET_LSMT"/>
    <property type="match status" value="1"/>
</dbReference>
<evidence type="ECO:0000256" key="3">
    <source>
        <dbReference type="ARBA" id="ARBA00022691"/>
    </source>
</evidence>
<protein>
    <recommendedName>
        <fullName evidence="4">SET domain-containing protein</fullName>
    </recommendedName>
</protein>
<feature type="domain" description="SET" evidence="4">
    <location>
        <begin position="37"/>
        <end position="275"/>
    </location>
</feature>
<dbReference type="InterPro" id="IPR015353">
    <property type="entry name" value="Rubisco_LSMT_subst-bd"/>
</dbReference>
<evidence type="ECO:0000313" key="6">
    <source>
        <dbReference type="Proteomes" id="UP000249390"/>
    </source>
</evidence>
<name>A0A328E4V6_9ASTE</name>
<dbReference type="InterPro" id="IPR050600">
    <property type="entry name" value="SETD3_SETD6_MTase"/>
</dbReference>
<keyword evidence="2" id="KW-0808">Transferase</keyword>
<dbReference type="Gene3D" id="3.90.1420.10">
    <property type="entry name" value="Rubisco LSMT, substrate-binding domain"/>
    <property type="match status" value="1"/>
</dbReference>
<keyword evidence="3" id="KW-0949">S-adenosyl-L-methionine</keyword>
<dbReference type="GO" id="GO:0032259">
    <property type="term" value="P:methylation"/>
    <property type="evidence" value="ECO:0007669"/>
    <property type="project" value="UniProtKB-KW"/>
</dbReference>
<evidence type="ECO:0000259" key="4">
    <source>
        <dbReference type="PROSITE" id="PS50280"/>
    </source>
</evidence>
<dbReference type="Proteomes" id="UP000249390">
    <property type="component" value="Unassembled WGS sequence"/>
</dbReference>
<dbReference type="PANTHER" id="PTHR13271">
    <property type="entry name" value="UNCHARACTERIZED PUTATIVE METHYLTRANSFERASE"/>
    <property type="match status" value="1"/>
</dbReference>
<proteinExistence type="predicted"/>